<dbReference type="PANTHER" id="PTHR15184:SF71">
    <property type="entry name" value="ATP SYNTHASE SUBUNIT BETA, MITOCHONDRIAL"/>
    <property type="match status" value="1"/>
</dbReference>
<dbReference type="Pfam" id="PF00006">
    <property type="entry name" value="ATP-synt_ab"/>
    <property type="match status" value="1"/>
</dbReference>
<dbReference type="InterPro" id="IPR027417">
    <property type="entry name" value="P-loop_NTPase"/>
</dbReference>
<evidence type="ECO:0000256" key="11">
    <source>
        <dbReference type="HAMAP-Rule" id="MF_01347"/>
    </source>
</evidence>
<gene>
    <name evidence="11" type="primary">atpD</name>
    <name evidence="13" type="ORF">A2733_01395</name>
</gene>
<dbReference type="InterPro" id="IPR050053">
    <property type="entry name" value="ATPase_alpha/beta_chains"/>
</dbReference>
<dbReference type="InterPro" id="IPR003593">
    <property type="entry name" value="AAA+_ATPase"/>
</dbReference>
<feature type="binding site" evidence="11">
    <location>
        <begin position="157"/>
        <end position="164"/>
    </location>
    <ligand>
        <name>ATP</name>
        <dbReference type="ChEBI" id="CHEBI:30616"/>
    </ligand>
</feature>
<comment type="catalytic activity">
    <reaction evidence="11">
        <text>ATP + H2O + 4 H(+)(in) = ADP + phosphate + 5 H(+)(out)</text>
        <dbReference type="Rhea" id="RHEA:57720"/>
        <dbReference type="ChEBI" id="CHEBI:15377"/>
        <dbReference type="ChEBI" id="CHEBI:15378"/>
        <dbReference type="ChEBI" id="CHEBI:30616"/>
        <dbReference type="ChEBI" id="CHEBI:43474"/>
        <dbReference type="ChEBI" id="CHEBI:456216"/>
        <dbReference type="EC" id="7.1.2.2"/>
    </reaction>
</comment>
<dbReference type="InterPro" id="IPR005722">
    <property type="entry name" value="ATP_synth_F1_bsu"/>
</dbReference>
<evidence type="ECO:0000313" key="14">
    <source>
        <dbReference type="Proteomes" id="UP000178985"/>
    </source>
</evidence>
<keyword evidence="8 11" id="KW-0472">Membrane</keyword>
<proteinExistence type="inferred from homology"/>
<keyword evidence="4 11" id="KW-0547">Nucleotide-binding</keyword>
<dbReference type="EMBL" id="MFTO01000001">
    <property type="protein sequence ID" value="OGI64443.1"/>
    <property type="molecule type" value="Genomic_DNA"/>
</dbReference>
<dbReference type="HAMAP" id="MF_01347">
    <property type="entry name" value="ATP_synth_beta_bact"/>
    <property type="match status" value="1"/>
</dbReference>
<evidence type="ECO:0000313" key="13">
    <source>
        <dbReference type="EMBL" id="OGI64443.1"/>
    </source>
</evidence>
<dbReference type="PANTHER" id="PTHR15184">
    <property type="entry name" value="ATP SYNTHASE"/>
    <property type="match status" value="1"/>
</dbReference>
<evidence type="ECO:0000256" key="9">
    <source>
        <dbReference type="ARBA" id="ARBA00023196"/>
    </source>
</evidence>
<keyword evidence="3 11" id="KW-0813">Transport</keyword>
<comment type="caution">
    <text evidence="13">The sequence shown here is derived from an EMBL/GenBank/DDBJ whole genome shotgun (WGS) entry which is preliminary data.</text>
</comment>
<evidence type="ECO:0000256" key="1">
    <source>
        <dbReference type="ARBA" id="ARBA00004170"/>
    </source>
</evidence>
<dbReference type="InterPro" id="IPR004100">
    <property type="entry name" value="ATPase_F1/V1/A1_a/bsu_N"/>
</dbReference>
<evidence type="ECO:0000256" key="3">
    <source>
        <dbReference type="ARBA" id="ARBA00022448"/>
    </source>
</evidence>
<comment type="function">
    <text evidence="11">Produces ATP from ADP in the presence of a proton gradient across the membrane. The catalytic sites are hosted primarily by the beta subunits.</text>
</comment>
<dbReference type="FunFam" id="1.10.1140.10:FF:000001">
    <property type="entry name" value="ATP synthase subunit beta"/>
    <property type="match status" value="1"/>
</dbReference>
<dbReference type="EC" id="7.1.2.2" evidence="11"/>
<dbReference type="SUPFAM" id="SSF50615">
    <property type="entry name" value="N-terminal domain of alpha and beta subunits of F1 ATP synthase"/>
    <property type="match status" value="1"/>
</dbReference>
<name>A0A1F6V445_9BACT</name>
<keyword evidence="11" id="KW-0375">Hydrogen ion transport</keyword>
<dbReference type="SUPFAM" id="SSF52540">
    <property type="entry name" value="P-loop containing nucleoside triphosphate hydrolases"/>
    <property type="match status" value="1"/>
</dbReference>
<dbReference type="Gene3D" id="2.40.10.170">
    <property type="match status" value="1"/>
</dbReference>
<dbReference type="InterPro" id="IPR000194">
    <property type="entry name" value="ATPase_F1/V1/A1_a/bsu_nucl-bd"/>
</dbReference>
<evidence type="ECO:0000256" key="8">
    <source>
        <dbReference type="ARBA" id="ARBA00023136"/>
    </source>
</evidence>
<dbReference type="CDD" id="cd18115">
    <property type="entry name" value="ATP-synt_F1_beta_N"/>
    <property type="match status" value="1"/>
</dbReference>
<dbReference type="GO" id="GO:0005524">
    <property type="term" value="F:ATP binding"/>
    <property type="evidence" value="ECO:0007669"/>
    <property type="project" value="UniProtKB-UniRule"/>
</dbReference>
<protein>
    <recommendedName>
        <fullName evidence="11">ATP synthase subunit beta</fullName>
        <ecNumber evidence="11">7.1.2.2</ecNumber>
    </recommendedName>
    <alternativeName>
        <fullName evidence="11">ATP synthase F1 sector subunit beta</fullName>
    </alternativeName>
    <alternativeName>
        <fullName evidence="11">F-ATPase subunit beta</fullName>
    </alternativeName>
</protein>
<comment type="subcellular location">
    <subcellularLocation>
        <location evidence="11">Cell membrane</location>
        <topology evidence="11">Peripheral membrane protein</topology>
    </subcellularLocation>
    <subcellularLocation>
        <location evidence="1">Membrane</location>
        <topology evidence="1">Peripheral membrane protein</topology>
    </subcellularLocation>
</comment>
<dbReference type="Pfam" id="PF22919">
    <property type="entry name" value="ATP-synt_VA_C"/>
    <property type="match status" value="1"/>
</dbReference>
<dbReference type="Pfam" id="PF02874">
    <property type="entry name" value="ATP-synt_ab_N"/>
    <property type="match status" value="1"/>
</dbReference>
<keyword evidence="6 11" id="KW-1278">Translocase</keyword>
<dbReference type="SMART" id="SM00382">
    <property type="entry name" value="AAA"/>
    <property type="match status" value="1"/>
</dbReference>
<dbReference type="NCBIfam" id="TIGR01039">
    <property type="entry name" value="atpD"/>
    <property type="match status" value="1"/>
</dbReference>
<dbReference type="Gene3D" id="1.10.1140.10">
    <property type="entry name" value="Bovine Mitochondrial F1-atpase, Atp Synthase Beta Chain, Chain D, domain 3"/>
    <property type="match status" value="1"/>
</dbReference>
<evidence type="ECO:0000256" key="2">
    <source>
        <dbReference type="ARBA" id="ARBA00008936"/>
    </source>
</evidence>
<evidence type="ECO:0000259" key="12">
    <source>
        <dbReference type="SMART" id="SM00382"/>
    </source>
</evidence>
<dbReference type="CDD" id="cd18110">
    <property type="entry name" value="ATP-synt_F1_beta_C"/>
    <property type="match status" value="1"/>
</dbReference>
<organism evidence="13 14">
    <name type="scientific">Candidatus Nomurabacteria bacterium RIFCSPHIGHO2_01_FULL_40_20</name>
    <dbReference type="NCBI Taxonomy" id="1801738"/>
    <lineage>
        <taxon>Bacteria</taxon>
        <taxon>Candidatus Nomuraibacteriota</taxon>
    </lineage>
</organism>
<dbReference type="GO" id="GO:0045259">
    <property type="term" value="C:proton-transporting ATP synthase complex"/>
    <property type="evidence" value="ECO:0007669"/>
    <property type="project" value="UniProtKB-KW"/>
</dbReference>
<sequence>MQTGTIKKIIGPVVDVAFEGEGSGLPAIYNSLHVKNGEKMLVLEVEQHVGGGMVRAIAMDTTDGLSRGMEVTDTGVPISVPVGTSTLGRIFNVLGEAIDDGSVILTTGGKAVKKLPIHRKAPEYVAQSTKVEILETGIKVIDLICPVLKGGKVGLFGGAGVGKTVVIQELIHNIASNHGGYSVFAGVGERTREGNDLWHEMKESGVIDKVAMVFGQMNEPPGARMRVALSGLTMAEYFRDEENKDVLLFIDNIFRFTQAGSEVSALLGRIPSAVGYQPTLSTEMGTMQERITSTDKGSVTSVQAVYVPADDLTDPAPATTFAHLDSTVVLNRSLSEIGIYPAVDPLDSSSTILDPNIVGKEHYEVAREVQRILQRYKDLQDIIAILGMEELSEADKELVARARKIQKFLSQPFFVAEQFTGAKGQYVPLAESIRSFKEILEGKHDDKAEGEFYMKGAM</sequence>
<keyword evidence="10 11" id="KW-0066">ATP synthesis</keyword>
<dbReference type="AlphaFoldDB" id="A0A1F6V445"/>
<dbReference type="GO" id="GO:0005886">
    <property type="term" value="C:plasma membrane"/>
    <property type="evidence" value="ECO:0007669"/>
    <property type="project" value="UniProtKB-SubCell"/>
</dbReference>
<dbReference type="FunFam" id="3.40.50.300:FF:000004">
    <property type="entry name" value="ATP synthase subunit beta"/>
    <property type="match status" value="1"/>
</dbReference>
<dbReference type="InterPro" id="IPR024034">
    <property type="entry name" value="ATPase_F1/V1_b/a_C"/>
</dbReference>
<keyword evidence="11" id="KW-1003">Cell membrane</keyword>
<dbReference type="Proteomes" id="UP000178985">
    <property type="component" value="Unassembled WGS sequence"/>
</dbReference>
<reference evidence="13 14" key="1">
    <citation type="journal article" date="2016" name="Nat. Commun.">
        <title>Thousands of microbial genomes shed light on interconnected biogeochemical processes in an aquifer system.</title>
        <authorList>
            <person name="Anantharaman K."/>
            <person name="Brown C.T."/>
            <person name="Hug L.A."/>
            <person name="Sharon I."/>
            <person name="Castelle C.J."/>
            <person name="Probst A.J."/>
            <person name="Thomas B.C."/>
            <person name="Singh A."/>
            <person name="Wilkins M.J."/>
            <person name="Karaoz U."/>
            <person name="Brodie E.L."/>
            <person name="Williams K.H."/>
            <person name="Hubbard S.S."/>
            <person name="Banfield J.F."/>
        </authorList>
    </citation>
    <scope>NUCLEOTIDE SEQUENCE [LARGE SCALE GENOMIC DNA]</scope>
</reference>
<dbReference type="SUPFAM" id="SSF47917">
    <property type="entry name" value="C-terminal domain of alpha and beta subunits of F1 ATP synthase"/>
    <property type="match status" value="1"/>
</dbReference>
<evidence type="ECO:0000256" key="7">
    <source>
        <dbReference type="ARBA" id="ARBA00023065"/>
    </source>
</evidence>
<dbReference type="Gene3D" id="3.40.50.300">
    <property type="entry name" value="P-loop containing nucleotide triphosphate hydrolases"/>
    <property type="match status" value="1"/>
</dbReference>
<keyword evidence="9 11" id="KW-0139">CF(1)</keyword>
<evidence type="ECO:0000256" key="5">
    <source>
        <dbReference type="ARBA" id="ARBA00022840"/>
    </source>
</evidence>
<dbReference type="InterPro" id="IPR020003">
    <property type="entry name" value="ATPase_a/bsu_AS"/>
</dbReference>
<feature type="domain" description="AAA+ ATPase" evidence="12">
    <location>
        <begin position="149"/>
        <end position="334"/>
    </location>
</feature>
<dbReference type="PROSITE" id="PS00152">
    <property type="entry name" value="ATPASE_ALPHA_BETA"/>
    <property type="match status" value="1"/>
</dbReference>
<dbReference type="CDD" id="cd01133">
    <property type="entry name" value="F1-ATPase_beta_CD"/>
    <property type="match status" value="1"/>
</dbReference>
<comment type="similarity">
    <text evidence="2 11">Belongs to the ATPase alpha/beta chains family.</text>
</comment>
<keyword evidence="5 11" id="KW-0067">ATP-binding</keyword>
<evidence type="ECO:0000256" key="6">
    <source>
        <dbReference type="ARBA" id="ARBA00022967"/>
    </source>
</evidence>
<evidence type="ECO:0000256" key="10">
    <source>
        <dbReference type="ARBA" id="ARBA00023310"/>
    </source>
</evidence>
<dbReference type="GO" id="GO:0046933">
    <property type="term" value="F:proton-transporting ATP synthase activity, rotational mechanism"/>
    <property type="evidence" value="ECO:0007669"/>
    <property type="project" value="UniProtKB-UniRule"/>
</dbReference>
<accession>A0A1F6V445</accession>
<evidence type="ECO:0000256" key="4">
    <source>
        <dbReference type="ARBA" id="ARBA00022741"/>
    </source>
</evidence>
<dbReference type="InterPro" id="IPR055190">
    <property type="entry name" value="ATP-synt_VA_C"/>
</dbReference>
<dbReference type="InterPro" id="IPR036121">
    <property type="entry name" value="ATPase_F1/V1/A1_a/bsu_N_sf"/>
</dbReference>
<keyword evidence="7 11" id="KW-0406">Ion transport</keyword>